<dbReference type="Pfam" id="PF01055">
    <property type="entry name" value="Glyco_hydro_31_2nd"/>
    <property type="match status" value="1"/>
</dbReference>
<dbReference type="InterPro" id="IPR008979">
    <property type="entry name" value="Galactose-bd-like_sf"/>
</dbReference>
<dbReference type="GO" id="GO:0005975">
    <property type="term" value="P:carbohydrate metabolic process"/>
    <property type="evidence" value="ECO:0007669"/>
    <property type="project" value="InterPro"/>
</dbReference>
<dbReference type="PROSITE" id="PS51175">
    <property type="entry name" value="CBM6"/>
    <property type="match status" value="2"/>
</dbReference>
<dbReference type="InterPro" id="IPR017853">
    <property type="entry name" value="GH"/>
</dbReference>
<dbReference type="GO" id="GO:0004553">
    <property type="term" value="F:hydrolase activity, hydrolyzing O-glycosyl compounds"/>
    <property type="evidence" value="ECO:0007669"/>
    <property type="project" value="InterPro"/>
</dbReference>
<accession>A0A1I3VIX2</accession>
<dbReference type="InterPro" id="IPR033403">
    <property type="entry name" value="DUF5110"/>
</dbReference>
<dbReference type="PANTHER" id="PTHR43863">
    <property type="entry name" value="HYDROLASE, PUTATIVE (AFU_ORTHOLOGUE AFUA_1G03140)-RELATED"/>
    <property type="match status" value="1"/>
</dbReference>
<evidence type="ECO:0000259" key="4">
    <source>
        <dbReference type="PROSITE" id="PS51175"/>
    </source>
</evidence>
<feature type="domain" description="CBM6" evidence="4">
    <location>
        <begin position="147"/>
        <end position="276"/>
    </location>
</feature>
<comment type="similarity">
    <text evidence="1 2">Belongs to the glycosyl hydrolase 31 family.</text>
</comment>
<evidence type="ECO:0000256" key="2">
    <source>
        <dbReference type="RuleBase" id="RU361185"/>
    </source>
</evidence>
<dbReference type="PANTHER" id="PTHR43863:SF2">
    <property type="entry name" value="MALTASE-GLUCOAMYLASE"/>
    <property type="match status" value="1"/>
</dbReference>
<dbReference type="Gene3D" id="3.20.20.80">
    <property type="entry name" value="Glycosidases"/>
    <property type="match status" value="1"/>
</dbReference>
<dbReference type="Pfam" id="PF17137">
    <property type="entry name" value="DUF5110"/>
    <property type="match status" value="1"/>
</dbReference>
<dbReference type="GO" id="GO:0030246">
    <property type="term" value="F:carbohydrate binding"/>
    <property type="evidence" value="ECO:0007669"/>
    <property type="project" value="InterPro"/>
</dbReference>
<keyword evidence="2" id="KW-0378">Hydrolase</keyword>
<dbReference type="Pfam" id="PF21365">
    <property type="entry name" value="Glyco_hydro_31_3rd"/>
    <property type="match status" value="1"/>
</dbReference>
<keyword evidence="2" id="KW-0326">Glycosidase</keyword>
<dbReference type="Proteomes" id="UP000199025">
    <property type="component" value="Unassembled WGS sequence"/>
</dbReference>
<feature type="domain" description="CBM6" evidence="4">
    <location>
        <begin position="297"/>
        <end position="427"/>
    </location>
</feature>
<protein>
    <recommendedName>
        <fullName evidence="4">CBM6 domain-containing protein</fullName>
    </recommendedName>
</protein>
<feature type="chain" id="PRO_5038719423" description="CBM6 domain-containing protein" evidence="3">
    <location>
        <begin position="29"/>
        <end position="1076"/>
    </location>
</feature>
<evidence type="ECO:0000256" key="3">
    <source>
        <dbReference type="SAM" id="SignalP"/>
    </source>
</evidence>
<dbReference type="InterPro" id="IPR005084">
    <property type="entry name" value="CBM6"/>
</dbReference>
<evidence type="ECO:0000256" key="1">
    <source>
        <dbReference type="ARBA" id="ARBA00007806"/>
    </source>
</evidence>
<dbReference type="InterPro" id="IPR048395">
    <property type="entry name" value="Glyco_hydro_31_C"/>
</dbReference>
<dbReference type="EMBL" id="FORP01000011">
    <property type="protein sequence ID" value="SFJ95308.1"/>
    <property type="molecule type" value="Genomic_DNA"/>
</dbReference>
<dbReference type="SUPFAM" id="SSF49785">
    <property type="entry name" value="Galactose-binding domain-like"/>
    <property type="match status" value="2"/>
</dbReference>
<dbReference type="AlphaFoldDB" id="A0A1I3VIX2"/>
<dbReference type="Pfam" id="PF03422">
    <property type="entry name" value="CBM_6"/>
    <property type="match status" value="1"/>
</dbReference>
<evidence type="ECO:0000313" key="5">
    <source>
        <dbReference type="EMBL" id="SFJ95308.1"/>
    </source>
</evidence>
<dbReference type="STRING" id="115433.SAMN05421835_11147"/>
<dbReference type="InterPro" id="IPR000322">
    <property type="entry name" value="Glyco_hydro_31_TIM"/>
</dbReference>
<dbReference type="RefSeq" id="WP_091509515.1">
    <property type="nucleotide sequence ID" value="NZ_FORP01000011.1"/>
</dbReference>
<feature type="signal peptide" evidence="3">
    <location>
        <begin position="1"/>
        <end position="28"/>
    </location>
</feature>
<dbReference type="Pfam" id="PF16990">
    <property type="entry name" value="CBM_35"/>
    <property type="match status" value="1"/>
</dbReference>
<sequence length="1076" mass="114052">MAVRARVFRRRVVTVLAAVAGLVGTTAAATEATAVPSPGGQAVVAGQARFEVLSPTLIRTEYAGDSAFVDSGTFNAVGRRDFGRTPYTTRTSDGWLTIETSAVKLRYKLGSGAFADDNLTVQLRTGAQTVTARPWADRVAPTCAVGVLCEAEDLQLAGPGIATDHRGYTGRGFAAGFQNTGDRLTFRTEVQTAGNYELDLRYANATGGDGQHTTRTLTVRVDGGDAHTVTLPPTADWDTWALATTSVALTAGRHEVTVERGAGDSGNVNIDSLAVVPQGAAYPQPAPPAPTPCAFGVVCEAEQGALTGGARTANDHDDYSAHGFVAGLEQAGAADTLTVTGVPANGKYDLQLRYANATGSQPAQPRTMSVAVGGAAATTVTLAPTSSWNSWRTVAVPVTLKAGTNTVTLGCPDATSCHVNLDTAAVTPARSPLLAPHAALGGYRRGLDGVDGTTTTAPGILYQDGWSLLDDTASALYDPRTQKVTQRPSHGGKPYQDGYVFGYGQDYAQALGDLAKLTGPATLLPRWAYGVWYSEYYDRTATDFQNIVQRFRDEKVPLDVLVVDTDYKSPNRWNGWEIDATRIPDPTAFFAWAHDQGLHTTLNIHPSILASDPQFAAAQATAKGKLQPGGCGGGGDCYVFDFGDPDQLRAYLDLHRPIEQQGNDFWWLDWCCDGSVSSLQGVTGDSWINQQYANNADATLGRGFAFSRAYGSLQAGGYGSPTPVPTGPWADKRTTLHFTGDTTSDWATLAFEVGYTPGESAATGLPSVSHDIGGHTNGLQQPGTEPGSTKLPDDLYARWVQFGTFQPIDRLHSNHSDRLPWQYGPEADASATKFLNLREKLVPYTYSLAQQATVTGLPITRPLYLQYPGEQEAYAQAGGEYLYGPDVLVAPVTSPGATATTTVWFPPGSEWTDWFTGRTYHGGTTAQVTTGWDTMPVFLRSGGIVTTRTGDVSGDVKNPLTDVTVTVAAGANGATTLYEDDGTSAQPKSATTDIRYTQLPHFGTLSIDAPHGTYPGRPAQRSWTVRVTNATAPAAVLVNGVPAARGTWSWDPATKTVTTRVAAQPTARPLTVQLLG</sequence>
<proteinExistence type="inferred from homology"/>
<name>A0A1I3VIX2_9PSEU</name>
<dbReference type="SUPFAM" id="SSF51011">
    <property type="entry name" value="Glycosyl hydrolase domain"/>
    <property type="match status" value="1"/>
</dbReference>
<dbReference type="OrthoDB" id="176168at2"/>
<evidence type="ECO:0000313" key="6">
    <source>
        <dbReference type="Proteomes" id="UP000199025"/>
    </source>
</evidence>
<dbReference type="InterPro" id="IPR013780">
    <property type="entry name" value="Glyco_hydro_b"/>
</dbReference>
<gene>
    <name evidence="5" type="ORF">SAMN05421835_11147</name>
</gene>
<dbReference type="InterPro" id="IPR051816">
    <property type="entry name" value="Glycosyl_Hydrolase_31"/>
</dbReference>
<dbReference type="CDD" id="cd04083">
    <property type="entry name" value="CBM35_Lmo2446-like"/>
    <property type="match status" value="2"/>
</dbReference>
<reference evidence="5 6" key="1">
    <citation type="submission" date="2016-10" db="EMBL/GenBank/DDBJ databases">
        <authorList>
            <person name="de Groot N.N."/>
        </authorList>
    </citation>
    <scope>NUCLEOTIDE SEQUENCE [LARGE SCALE GENOMIC DNA]</scope>
    <source>
        <strain evidence="5 6">DSM 44468</strain>
    </source>
</reference>
<dbReference type="Gene3D" id="2.60.120.260">
    <property type="entry name" value="Galactose-binding domain-like"/>
    <property type="match status" value="2"/>
</dbReference>
<keyword evidence="6" id="KW-1185">Reference proteome</keyword>
<keyword evidence="3" id="KW-0732">Signal</keyword>
<dbReference type="SUPFAM" id="SSF51445">
    <property type="entry name" value="(Trans)glycosidases"/>
    <property type="match status" value="1"/>
</dbReference>
<dbReference type="Gene3D" id="2.60.40.1180">
    <property type="entry name" value="Golgi alpha-mannosidase II"/>
    <property type="match status" value="2"/>
</dbReference>
<dbReference type="CDD" id="cd06595">
    <property type="entry name" value="GH31_u1"/>
    <property type="match status" value="1"/>
</dbReference>
<organism evidence="5 6">
    <name type="scientific">Amycolatopsis sacchari</name>
    <dbReference type="NCBI Taxonomy" id="115433"/>
    <lineage>
        <taxon>Bacteria</taxon>
        <taxon>Bacillati</taxon>
        <taxon>Actinomycetota</taxon>
        <taxon>Actinomycetes</taxon>
        <taxon>Pseudonocardiales</taxon>
        <taxon>Pseudonocardiaceae</taxon>
        <taxon>Amycolatopsis</taxon>
    </lineage>
</organism>